<protein>
    <submittedName>
        <fullName evidence="1">Uncharacterized protein</fullName>
    </submittedName>
</protein>
<dbReference type="EMBL" id="GGEC01076462">
    <property type="protein sequence ID" value="MBX56946.1"/>
    <property type="molecule type" value="Transcribed_RNA"/>
</dbReference>
<sequence>MMEMKDQKKEINSSMPKITIFRAYK</sequence>
<accession>A0A2P2PQD8</accession>
<proteinExistence type="predicted"/>
<reference evidence="1" key="1">
    <citation type="submission" date="2018-02" db="EMBL/GenBank/DDBJ databases">
        <title>Rhizophora mucronata_Transcriptome.</title>
        <authorList>
            <person name="Meera S.P."/>
            <person name="Sreeshan A."/>
            <person name="Augustine A."/>
        </authorList>
    </citation>
    <scope>NUCLEOTIDE SEQUENCE</scope>
    <source>
        <tissue evidence="1">Leaf</tissue>
    </source>
</reference>
<name>A0A2P2PQD8_RHIMU</name>
<evidence type="ECO:0000313" key="1">
    <source>
        <dbReference type="EMBL" id="MBX56946.1"/>
    </source>
</evidence>
<organism evidence="1">
    <name type="scientific">Rhizophora mucronata</name>
    <name type="common">Asiatic mangrove</name>
    <dbReference type="NCBI Taxonomy" id="61149"/>
    <lineage>
        <taxon>Eukaryota</taxon>
        <taxon>Viridiplantae</taxon>
        <taxon>Streptophyta</taxon>
        <taxon>Embryophyta</taxon>
        <taxon>Tracheophyta</taxon>
        <taxon>Spermatophyta</taxon>
        <taxon>Magnoliopsida</taxon>
        <taxon>eudicotyledons</taxon>
        <taxon>Gunneridae</taxon>
        <taxon>Pentapetalae</taxon>
        <taxon>rosids</taxon>
        <taxon>fabids</taxon>
        <taxon>Malpighiales</taxon>
        <taxon>Rhizophoraceae</taxon>
        <taxon>Rhizophora</taxon>
    </lineage>
</organism>
<dbReference type="AlphaFoldDB" id="A0A2P2PQD8"/>